<accession>A0ABU8BGL0</accession>
<keyword evidence="2" id="KW-1185">Reference proteome</keyword>
<proteinExistence type="predicted"/>
<reference evidence="1 2" key="1">
    <citation type="submission" date="2024-02" db="EMBL/GenBank/DDBJ databases">
        <title>Adaptive strategies in a cosmopolitan and abundant soil bacterium.</title>
        <authorList>
            <person name="Carini P."/>
        </authorList>
    </citation>
    <scope>NUCLEOTIDE SEQUENCE [LARGE SCALE GENOMIC DNA]</scope>
    <source>
        <strain evidence="1 2">AZCC 1608</strain>
    </source>
</reference>
<sequence>MKTFIRVVELWVPDRTRTRLEFGGCLCSEEYAEFKAVSENALFAYDEGLPGKAWASGHPVILTEFANSYFKRTDEAIEAGLTCGVAMPVFAGEFLMAVMVLFCGDDEKHVGAIELWHNDPEKSHEMGLVDGYYGTADMFEFNSRHTKFPRGFGLPGRAWKAGMPLIIKDLHNAKSFLRWEEASEIGINCGVGIPYVTPPDQTWVMTFLSAQATPIARRFEIWVPNPSRTELVFQSGDCSKNADLTSLYASKTIRKGEGSIGGAWATGMPAINEHLKVDESIAAQLARAAGMNQIVVLPVIENALLKAVLAWYL</sequence>
<comment type="caution">
    <text evidence="1">The sequence shown here is derived from an EMBL/GenBank/DDBJ whole genome shotgun (WGS) entry which is preliminary data.</text>
</comment>
<name>A0ABU8BGL0_9BRAD</name>
<dbReference type="Proteomes" id="UP001364224">
    <property type="component" value="Unassembled WGS sequence"/>
</dbReference>
<organism evidence="1 2">
    <name type="scientific">Bradyrhizobium algeriense</name>
    <dbReference type="NCBI Taxonomy" id="634784"/>
    <lineage>
        <taxon>Bacteria</taxon>
        <taxon>Pseudomonadati</taxon>
        <taxon>Pseudomonadota</taxon>
        <taxon>Alphaproteobacteria</taxon>
        <taxon>Hyphomicrobiales</taxon>
        <taxon>Nitrobacteraceae</taxon>
        <taxon>Bradyrhizobium</taxon>
    </lineage>
</organism>
<protein>
    <recommendedName>
        <fullName evidence="3">GAF domain-containing protein</fullName>
    </recommendedName>
</protein>
<dbReference type="InterPro" id="IPR029016">
    <property type="entry name" value="GAF-like_dom_sf"/>
</dbReference>
<gene>
    <name evidence="1" type="ORF">V1286_004770</name>
</gene>
<dbReference type="RefSeq" id="WP_334483184.1">
    <property type="nucleotide sequence ID" value="NZ_JAZHRV010000001.1"/>
</dbReference>
<evidence type="ECO:0000313" key="1">
    <source>
        <dbReference type="EMBL" id="MEH2557241.1"/>
    </source>
</evidence>
<dbReference type="EMBL" id="JAZHRV010000001">
    <property type="protein sequence ID" value="MEH2557241.1"/>
    <property type="molecule type" value="Genomic_DNA"/>
</dbReference>
<evidence type="ECO:0000313" key="2">
    <source>
        <dbReference type="Proteomes" id="UP001364224"/>
    </source>
</evidence>
<evidence type="ECO:0008006" key="3">
    <source>
        <dbReference type="Google" id="ProtNLM"/>
    </source>
</evidence>
<dbReference type="Gene3D" id="3.30.450.40">
    <property type="match status" value="1"/>
</dbReference>